<dbReference type="CDD" id="cd00685">
    <property type="entry name" value="Trans_IPPS_HT"/>
    <property type="match status" value="1"/>
</dbReference>
<dbReference type="PROSITE" id="PS00723">
    <property type="entry name" value="POLYPRENYL_SYNTHASE_1"/>
    <property type="match status" value="1"/>
</dbReference>
<dbReference type="SUPFAM" id="SSF48576">
    <property type="entry name" value="Terpenoid synthases"/>
    <property type="match status" value="1"/>
</dbReference>
<evidence type="ECO:0000256" key="4">
    <source>
        <dbReference type="ARBA" id="ARBA00022723"/>
    </source>
</evidence>
<proteinExistence type="inferred from homology"/>
<comment type="similarity">
    <text evidence="2 6">Belongs to the FPP/GGPP synthase family.</text>
</comment>
<feature type="region of interest" description="Disordered" evidence="7">
    <location>
        <begin position="1"/>
        <end position="21"/>
    </location>
</feature>
<comment type="caution">
    <text evidence="8">The sequence shown here is derived from an EMBL/GenBank/DDBJ whole genome shotgun (WGS) entry which is preliminary data.</text>
</comment>
<sequence length="353" mass="37785">MKSHAGKTADPSMPDGAPALPRESVLPREYVTLLNSEFELCWAGGDRLLDEICRYAMAPGGKLLRPILLLESAVAAGGRAADVLPAAVGTECGHVASLVHDDIIDGDDTRRGRPAVHRAHGRDNAIIAGDALIFFLFRCLADCRATGVGDDRIVSALRVVAQAGYDMCHGQSLEAEVCGDLSCDAETYLEMIRLKTAAFFRAACQSGAILGGGSAEAVRVLGAYGDHLGAAFQIHDDLLAYDSTPEQTGKSAVSDIRNRRLTLPVILAYETGSAADRRTLEDVLHGVQNDTIDEDAAFRAVHRVLERTGALEASRGRARWHSSRAREQLAVLPSSPSADRLAHVARLAVTRDR</sequence>
<dbReference type="Proteomes" id="UP001501231">
    <property type="component" value="Unassembled WGS sequence"/>
</dbReference>
<dbReference type="InterPro" id="IPR000092">
    <property type="entry name" value="Polyprenyl_synt"/>
</dbReference>
<comment type="cofactor">
    <cofactor evidence="1">
        <name>Mg(2+)</name>
        <dbReference type="ChEBI" id="CHEBI:18420"/>
    </cofactor>
</comment>
<dbReference type="InterPro" id="IPR008949">
    <property type="entry name" value="Isoprenoid_synthase_dom_sf"/>
</dbReference>
<gene>
    <name evidence="8" type="primary">idsA</name>
    <name evidence="8" type="ORF">GCM10010191_74780</name>
</gene>
<evidence type="ECO:0000256" key="3">
    <source>
        <dbReference type="ARBA" id="ARBA00022679"/>
    </source>
</evidence>
<name>A0ABN3K293_9ACTN</name>
<dbReference type="SFLD" id="SFLDG01017">
    <property type="entry name" value="Polyprenyl_Transferase_Like"/>
    <property type="match status" value="1"/>
</dbReference>
<dbReference type="PANTHER" id="PTHR12001:SF85">
    <property type="entry name" value="SHORT CHAIN ISOPRENYL DIPHOSPHATE SYNTHASE"/>
    <property type="match status" value="1"/>
</dbReference>
<keyword evidence="5" id="KW-0460">Magnesium</keyword>
<keyword evidence="9" id="KW-1185">Reference proteome</keyword>
<keyword evidence="4" id="KW-0479">Metal-binding</keyword>
<dbReference type="Pfam" id="PF00348">
    <property type="entry name" value="polyprenyl_synt"/>
    <property type="match status" value="1"/>
</dbReference>
<dbReference type="SFLD" id="SFLDS00005">
    <property type="entry name" value="Isoprenoid_Synthase_Type_I"/>
    <property type="match status" value="1"/>
</dbReference>
<protein>
    <submittedName>
        <fullName evidence="8">Short chain isoprenyl diphosphate synthase IdsA</fullName>
    </submittedName>
</protein>
<evidence type="ECO:0000256" key="1">
    <source>
        <dbReference type="ARBA" id="ARBA00001946"/>
    </source>
</evidence>
<accession>A0ABN3K293</accession>
<evidence type="ECO:0000256" key="2">
    <source>
        <dbReference type="ARBA" id="ARBA00006706"/>
    </source>
</evidence>
<organism evidence="8 9">
    <name type="scientific">Actinomadura vinacea</name>
    <dbReference type="NCBI Taxonomy" id="115336"/>
    <lineage>
        <taxon>Bacteria</taxon>
        <taxon>Bacillati</taxon>
        <taxon>Actinomycetota</taxon>
        <taxon>Actinomycetes</taxon>
        <taxon>Streptosporangiales</taxon>
        <taxon>Thermomonosporaceae</taxon>
        <taxon>Actinomadura</taxon>
    </lineage>
</organism>
<evidence type="ECO:0000256" key="7">
    <source>
        <dbReference type="SAM" id="MobiDB-lite"/>
    </source>
</evidence>
<dbReference type="EMBL" id="BAAARW010000030">
    <property type="protein sequence ID" value="GAA2446710.1"/>
    <property type="molecule type" value="Genomic_DNA"/>
</dbReference>
<evidence type="ECO:0000313" key="8">
    <source>
        <dbReference type="EMBL" id="GAA2446710.1"/>
    </source>
</evidence>
<dbReference type="PANTHER" id="PTHR12001">
    <property type="entry name" value="GERANYLGERANYL PYROPHOSPHATE SYNTHASE"/>
    <property type="match status" value="1"/>
</dbReference>
<evidence type="ECO:0000256" key="6">
    <source>
        <dbReference type="RuleBase" id="RU004466"/>
    </source>
</evidence>
<evidence type="ECO:0000313" key="9">
    <source>
        <dbReference type="Proteomes" id="UP001501231"/>
    </source>
</evidence>
<reference evidence="8 9" key="1">
    <citation type="journal article" date="2019" name="Int. J. Syst. Evol. Microbiol.">
        <title>The Global Catalogue of Microorganisms (GCM) 10K type strain sequencing project: providing services to taxonomists for standard genome sequencing and annotation.</title>
        <authorList>
            <consortium name="The Broad Institute Genomics Platform"/>
            <consortium name="The Broad Institute Genome Sequencing Center for Infectious Disease"/>
            <person name="Wu L."/>
            <person name="Ma J."/>
        </authorList>
    </citation>
    <scope>NUCLEOTIDE SEQUENCE [LARGE SCALE GENOMIC DNA]</scope>
    <source>
        <strain evidence="8 9">JCM 3325</strain>
    </source>
</reference>
<dbReference type="Gene3D" id="1.10.600.10">
    <property type="entry name" value="Farnesyl Diphosphate Synthase"/>
    <property type="match status" value="1"/>
</dbReference>
<dbReference type="InterPro" id="IPR033749">
    <property type="entry name" value="Polyprenyl_synt_CS"/>
</dbReference>
<dbReference type="RefSeq" id="WP_344595568.1">
    <property type="nucleotide sequence ID" value="NZ_BAAARW010000030.1"/>
</dbReference>
<evidence type="ECO:0000256" key="5">
    <source>
        <dbReference type="ARBA" id="ARBA00022842"/>
    </source>
</evidence>
<keyword evidence="3 6" id="KW-0808">Transferase</keyword>